<dbReference type="SUPFAM" id="SSF53756">
    <property type="entry name" value="UDP-Glycosyltransferase/glycogen phosphorylase"/>
    <property type="match status" value="1"/>
</dbReference>
<evidence type="ECO:0000259" key="3">
    <source>
        <dbReference type="Pfam" id="PF13439"/>
    </source>
</evidence>
<dbReference type="EMBL" id="VBRY01000006">
    <property type="protein sequence ID" value="TLS67332.1"/>
    <property type="molecule type" value="Genomic_DNA"/>
</dbReference>
<evidence type="ECO:0000256" key="2">
    <source>
        <dbReference type="ARBA" id="ARBA00022679"/>
    </source>
</evidence>
<dbReference type="Gene3D" id="3.40.50.2000">
    <property type="entry name" value="Glycogen Phosphorylase B"/>
    <property type="match status" value="2"/>
</dbReference>
<keyword evidence="1" id="KW-0328">Glycosyltransferase</keyword>
<dbReference type="GO" id="GO:0016757">
    <property type="term" value="F:glycosyltransferase activity"/>
    <property type="evidence" value="ECO:0007669"/>
    <property type="project" value="UniProtKB-KW"/>
</dbReference>
<feature type="domain" description="Glycosyltransferase subfamily 4-like N-terminal" evidence="3">
    <location>
        <begin position="13"/>
        <end position="161"/>
    </location>
</feature>
<evidence type="ECO:0000313" key="4">
    <source>
        <dbReference type="EMBL" id="TLS67332.1"/>
    </source>
</evidence>
<sequence>MNLLQVVRRYGPVGGMERYVWELSRELAGMGHDVTVLCEALYADAPPQGVRVIELGTVTAKPRWLAHLRFSRRVSRWVTDHPDPQRIIHSHERTAVHHVTTFHGPPFAAVRSKPWWKRLSLRIAVNLWLEKREVCAPQVQAVVPNSFMIGEALTSHYPCIGSRMVAPVAPGVGDIPPRPPRNIAENGGIIGFVGKEWRRKGLDTAVAIVAAARKTRPDLKMMVAGPQPAEIEHLFTGWTGGYQLLGQTDSTPLYARFDLLLHPARQEPYGMVIAEARAAGVPVLVSDACGIACELPPSAVMQEDAPVASWAQATLELLGTTCEPAMRSWRDVAKEQLRCYQQLQR</sequence>
<dbReference type="CDD" id="cd03801">
    <property type="entry name" value="GT4_PimA-like"/>
    <property type="match status" value="1"/>
</dbReference>
<dbReference type="AlphaFoldDB" id="A0A5R9GTC7"/>
<evidence type="ECO:0000313" key="5">
    <source>
        <dbReference type="Proteomes" id="UP000306585"/>
    </source>
</evidence>
<accession>A0A5R9GTC7</accession>
<dbReference type="Pfam" id="PF13692">
    <property type="entry name" value="Glyco_trans_1_4"/>
    <property type="match status" value="1"/>
</dbReference>
<dbReference type="Proteomes" id="UP000306585">
    <property type="component" value="Unassembled WGS sequence"/>
</dbReference>
<reference evidence="4 5" key="1">
    <citation type="journal article" date="2019" name="Appl. Environ. Microbiol.">
        <title>Environmental Evidence and Genomic Insight of Iron-oxidizing Bacteria Preference Towards More Corrosion Resistant Stainless Steel at Higher Salinities.</title>
        <authorList>
            <person name="Garrison C.E."/>
            <person name="Price K.A."/>
            <person name="Field E.K."/>
        </authorList>
    </citation>
    <scope>NUCLEOTIDE SEQUENCE [LARGE SCALE GENOMIC DNA]</scope>
    <source>
        <strain evidence="4 5">P3</strain>
    </source>
</reference>
<evidence type="ECO:0000256" key="1">
    <source>
        <dbReference type="ARBA" id="ARBA00022676"/>
    </source>
</evidence>
<keyword evidence="2 4" id="KW-0808">Transferase</keyword>
<dbReference type="PANTHER" id="PTHR12526:SF510">
    <property type="entry name" value="D-INOSITOL 3-PHOSPHATE GLYCOSYLTRANSFERASE"/>
    <property type="match status" value="1"/>
</dbReference>
<protein>
    <submittedName>
        <fullName evidence="4">Glycosyltransferase family 4 protein</fullName>
    </submittedName>
</protein>
<dbReference type="InterPro" id="IPR028098">
    <property type="entry name" value="Glyco_trans_4-like_N"/>
</dbReference>
<dbReference type="RefSeq" id="WP_138239248.1">
    <property type="nucleotide sequence ID" value="NZ_VBRY01000006.1"/>
</dbReference>
<dbReference type="PANTHER" id="PTHR12526">
    <property type="entry name" value="GLYCOSYLTRANSFERASE"/>
    <property type="match status" value="1"/>
</dbReference>
<comment type="caution">
    <text evidence="4">The sequence shown here is derived from an EMBL/GenBank/DDBJ whole genome shotgun (WGS) entry which is preliminary data.</text>
</comment>
<dbReference type="Pfam" id="PF13439">
    <property type="entry name" value="Glyco_transf_4"/>
    <property type="match status" value="1"/>
</dbReference>
<proteinExistence type="predicted"/>
<organism evidence="4 5">
    <name type="scientific">Mariprofundus erugo</name>
    <dbReference type="NCBI Taxonomy" id="2528639"/>
    <lineage>
        <taxon>Bacteria</taxon>
        <taxon>Pseudomonadati</taxon>
        <taxon>Pseudomonadota</taxon>
        <taxon>Candidatius Mariprofundia</taxon>
        <taxon>Mariprofundales</taxon>
        <taxon>Mariprofundaceae</taxon>
        <taxon>Mariprofundus</taxon>
    </lineage>
</organism>
<keyword evidence="5" id="KW-1185">Reference proteome</keyword>
<name>A0A5R9GTC7_9PROT</name>
<gene>
    <name evidence="4" type="ORF">FEF65_07860</name>
</gene>